<accession>A0AAV0RLX3</accession>
<feature type="chain" id="PRO_5043370475" evidence="1">
    <location>
        <begin position="25"/>
        <end position="91"/>
    </location>
</feature>
<feature type="signal peptide" evidence="1">
    <location>
        <begin position="1"/>
        <end position="24"/>
    </location>
</feature>
<keyword evidence="3" id="KW-1185">Reference proteome</keyword>
<keyword evidence="1" id="KW-0732">Signal</keyword>
<name>A0AAV0RLX3_9ROSI</name>
<comment type="caution">
    <text evidence="2">The sequence shown here is derived from an EMBL/GenBank/DDBJ whole genome shotgun (WGS) entry which is preliminary data.</text>
</comment>
<dbReference type="AlphaFoldDB" id="A0AAV0RLX3"/>
<gene>
    <name evidence="2" type="ORF">LITE_LOCUS48623</name>
</gene>
<sequence length="91" mass="10599">MKTQSINALLFFLILFLVSGNCWGRQLSADKDNVRVLRFCRQAILELDSPIECSLKHCQRQCSLDDYRYHVFGRCNYSTMKCDCYGYCGPQ</sequence>
<proteinExistence type="predicted"/>
<protein>
    <submittedName>
        <fullName evidence="2">Uncharacterized protein</fullName>
    </submittedName>
</protein>
<dbReference type="Proteomes" id="UP001154282">
    <property type="component" value="Unassembled WGS sequence"/>
</dbReference>
<evidence type="ECO:0000313" key="3">
    <source>
        <dbReference type="Proteomes" id="UP001154282"/>
    </source>
</evidence>
<organism evidence="2 3">
    <name type="scientific">Linum tenue</name>
    <dbReference type="NCBI Taxonomy" id="586396"/>
    <lineage>
        <taxon>Eukaryota</taxon>
        <taxon>Viridiplantae</taxon>
        <taxon>Streptophyta</taxon>
        <taxon>Embryophyta</taxon>
        <taxon>Tracheophyta</taxon>
        <taxon>Spermatophyta</taxon>
        <taxon>Magnoliopsida</taxon>
        <taxon>eudicotyledons</taxon>
        <taxon>Gunneridae</taxon>
        <taxon>Pentapetalae</taxon>
        <taxon>rosids</taxon>
        <taxon>fabids</taxon>
        <taxon>Malpighiales</taxon>
        <taxon>Linaceae</taxon>
        <taxon>Linum</taxon>
    </lineage>
</organism>
<reference evidence="2" key="1">
    <citation type="submission" date="2022-08" db="EMBL/GenBank/DDBJ databases">
        <authorList>
            <person name="Gutierrez-Valencia J."/>
        </authorList>
    </citation>
    <scope>NUCLEOTIDE SEQUENCE</scope>
</reference>
<dbReference type="EMBL" id="CAMGYJ010000011">
    <property type="protein sequence ID" value="CAI0558096.1"/>
    <property type="molecule type" value="Genomic_DNA"/>
</dbReference>
<evidence type="ECO:0000313" key="2">
    <source>
        <dbReference type="EMBL" id="CAI0558096.1"/>
    </source>
</evidence>
<evidence type="ECO:0000256" key="1">
    <source>
        <dbReference type="SAM" id="SignalP"/>
    </source>
</evidence>